<dbReference type="EMBL" id="CP049057">
    <property type="protein sequence ID" value="QIE58798.1"/>
    <property type="molecule type" value="Genomic_DNA"/>
</dbReference>
<evidence type="ECO:0000256" key="1">
    <source>
        <dbReference type="SAM" id="Coils"/>
    </source>
</evidence>
<keyword evidence="2" id="KW-0472">Membrane</keyword>
<proteinExistence type="predicted"/>
<dbReference type="PROSITE" id="PS51781">
    <property type="entry name" value="SH3B"/>
    <property type="match status" value="1"/>
</dbReference>
<protein>
    <submittedName>
        <fullName evidence="4">SH3 domain-containing protein</fullName>
    </submittedName>
</protein>
<evidence type="ECO:0000256" key="2">
    <source>
        <dbReference type="SAM" id="Phobius"/>
    </source>
</evidence>
<dbReference type="AlphaFoldDB" id="A0A6G6GJS7"/>
<dbReference type="RefSeq" id="WP_164678826.1">
    <property type="nucleotide sequence ID" value="NZ_CP049057.1"/>
</dbReference>
<dbReference type="KEGG" id="mgel:G5B37_04245"/>
<dbReference type="InterPro" id="IPR003646">
    <property type="entry name" value="SH3-like_bac-type"/>
</dbReference>
<organism evidence="4 5">
    <name type="scientific">Rasiella rasia</name>
    <dbReference type="NCBI Taxonomy" id="2744027"/>
    <lineage>
        <taxon>Bacteria</taxon>
        <taxon>Pseudomonadati</taxon>
        <taxon>Bacteroidota</taxon>
        <taxon>Flavobacteriia</taxon>
        <taxon>Flavobacteriales</taxon>
        <taxon>Flavobacteriaceae</taxon>
        <taxon>Rasiella</taxon>
    </lineage>
</organism>
<feature type="domain" description="SH3b" evidence="3">
    <location>
        <begin position="166"/>
        <end position="233"/>
    </location>
</feature>
<sequence length="233" mass="26314">MSDILRRIIAAERLEDNPFFKDAEGRIIELTSDRGEVFTGYYQADDATYYAEKDWLEKERALELERLAELEYKAEQAKLSAAREAREQKRAALEQLSKKAEKGNKNTVQSTQKMGRITLIFASASILIAIIALSYFMWPRTTSAVTTPTPTIENDSIKPEPTPTVFGNAIITGSDVRMRMEPNLEAKVITFFPEEGEAVQLLQPATDSLNWAKVQRENGTAGWVYANYIKPLQ</sequence>
<name>A0A6G6GJS7_9FLAO</name>
<gene>
    <name evidence="4" type="ORF">G5B37_04245</name>
</gene>
<evidence type="ECO:0000313" key="5">
    <source>
        <dbReference type="Proteomes" id="UP000505306"/>
    </source>
</evidence>
<feature type="coiled-coil region" evidence="1">
    <location>
        <begin position="67"/>
        <end position="106"/>
    </location>
</feature>
<evidence type="ECO:0000313" key="4">
    <source>
        <dbReference type="EMBL" id="QIE58798.1"/>
    </source>
</evidence>
<keyword evidence="2" id="KW-0812">Transmembrane</keyword>
<keyword evidence="2" id="KW-1133">Transmembrane helix</keyword>
<accession>A0A6G6GJS7</accession>
<dbReference type="Proteomes" id="UP000505306">
    <property type="component" value="Chromosome"/>
</dbReference>
<dbReference type="Pfam" id="PF08239">
    <property type="entry name" value="SH3_3"/>
    <property type="match status" value="1"/>
</dbReference>
<keyword evidence="5" id="KW-1185">Reference proteome</keyword>
<evidence type="ECO:0000259" key="3">
    <source>
        <dbReference type="PROSITE" id="PS51781"/>
    </source>
</evidence>
<keyword evidence="1" id="KW-0175">Coiled coil</keyword>
<dbReference type="SMART" id="SM00287">
    <property type="entry name" value="SH3b"/>
    <property type="match status" value="1"/>
</dbReference>
<feature type="transmembrane region" description="Helical" evidence="2">
    <location>
        <begin position="117"/>
        <end position="138"/>
    </location>
</feature>
<reference evidence="4 5" key="1">
    <citation type="submission" date="2020-02" db="EMBL/GenBank/DDBJ databases">
        <title>Complete genome sequence of Flavobacteriaceae bacterium.</title>
        <authorList>
            <person name="Kim S.-J."/>
            <person name="Kim Y.-S."/>
            <person name="Kim K.-H."/>
        </authorList>
    </citation>
    <scope>NUCLEOTIDE SEQUENCE [LARGE SCALE GENOMIC DNA]</scope>
    <source>
        <strain evidence="4 5">RR4-40</strain>
    </source>
</reference>
<dbReference type="Gene3D" id="2.30.30.40">
    <property type="entry name" value="SH3 Domains"/>
    <property type="match status" value="1"/>
</dbReference>